<organism evidence="1 2">
    <name type="scientific">Cupriavidus taiwanensis</name>
    <dbReference type="NCBI Taxonomy" id="164546"/>
    <lineage>
        <taxon>Bacteria</taxon>
        <taxon>Pseudomonadati</taxon>
        <taxon>Pseudomonadota</taxon>
        <taxon>Betaproteobacteria</taxon>
        <taxon>Burkholderiales</taxon>
        <taxon>Burkholderiaceae</taxon>
        <taxon>Cupriavidus</taxon>
    </lineage>
</organism>
<name>A0A9Q7UTK8_9BURK</name>
<gene>
    <name evidence="1" type="ORF">CBM2636_11417</name>
</gene>
<evidence type="ECO:0000313" key="1">
    <source>
        <dbReference type="EMBL" id="SPD64401.1"/>
    </source>
</evidence>
<dbReference type="EMBL" id="LT984813">
    <property type="protein sequence ID" value="SPD64401.1"/>
    <property type="molecule type" value="Genomic_DNA"/>
</dbReference>
<protein>
    <submittedName>
        <fullName evidence="1">Uncharacterized protein</fullName>
    </submittedName>
</protein>
<accession>A0A9Q7UTK8</accession>
<dbReference type="AlphaFoldDB" id="A0A9Q7UTK8"/>
<dbReference type="Proteomes" id="UP000254259">
    <property type="component" value="Chromosome CBM2636"/>
</dbReference>
<reference evidence="1 2" key="1">
    <citation type="submission" date="2018-01" db="EMBL/GenBank/DDBJ databases">
        <authorList>
            <person name="Clerissi C."/>
        </authorList>
    </citation>
    <scope>NUCLEOTIDE SEQUENCE [LARGE SCALE GENOMIC DNA]</scope>
    <source>
        <strain evidence="1">Cupriavidus taiwanensis SWF 66322</strain>
    </source>
</reference>
<sequence length="72" mass="7910">MPPIVFSGTSGEHCRPPYSARDSLLSPRSFAFRYLLQVTAGVQPCRLDTVSGTFRMASAYRRAAAGRFLKQG</sequence>
<proteinExistence type="predicted"/>
<evidence type="ECO:0000313" key="2">
    <source>
        <dbReference type="Proteomes" id="UP000254259"/>
    </source>
</evidence>